<evidence type="ECO:0000256" key="1">
    <source>
        <dbReference type="SAM" id="Coils"/>
    </source>
</evidence>
<feature type="compositionally biased region" description="Gly residues" evidence="2">
    <location>
        <begin position="2659"/>
        <end position="2673"/>
    </location>
</feature>
<feature type="coiled-coil region" evidence="1">
    <location>
        <begin position="597"/>
        <end position="624"/>
    </location>
</feature>
<dbReference type="Proteomes" id="UP001054857">
    <property type="component" value="Unassembled WGS sequence"/>
</dbReference>
<feature type="compositionally biased region" description="Low complexity" evidence="2">
    <location>
        <begin position="2264"/>
        <end position="2274"/>
    </location>
</feature>
<feature type="coiled-coil region" evidence="1">
    <location>
        <begin position="661"/>
        <end position="695"/>
    </location>
</feature>
<feature type="compositionally biased region" description="Acidic residues" evidence="2">
    <location>
        <begin position="2473"/>
        <end position="2491"/>
    </location>
</feature>
<feature type="coiled-coil region" evidence="1">
    <location>
        <begin position="180"/>
        <end position="259"/>
    </location>
</feature>
<feature type="compositionally biased region" description="Low complexity" evidence="2">
    <location>
        <begin position="1980"/>
        <end position="1998"/>
    </location>
</feature>
<dbReference type="PANTHER" id="PTHR45615">
    <property type="entry name" value="MYOSIN HEAVY CHAIN, NON-MUSCLE"/>
    <property type="match status" value="1"/>
</dbReference>
<feature type="compositionally biased region" description="Acidic residues" evidence="2">
    <location>
        <begin position="1853"/>
        <end position="1864"/>
    </location>
</feature>
<feature type="compositionally biased region" description="Low complexity" evidence="2">
    <location>
        <begin position="2499"/>
        <end position="2514"/>
    </location>
</feature>
<feature type="compositionally biased region" description="Low complexity" evidence="2">
    <location>
        <begin position="2523"/>
        <end position="2553"/>
    </location>
</feature>
<feature type="compositionally biased region" description="Pro residues" evidence="2">
    <location>
        <begin position="1157"/>
        <end position="1166"/>
    </location>
</feature>
<sequence length="2681" mass="282346">MRHQDLTERVSQVQLLPKLTIIMAPKPSSITNLSDSTDDHRSISSDLVAVEQKLNQFKRLYTTYQKEEVTSQLRASQPAQRDAVVTGVAPQADSYQAGASQVHESVSQRPVPPLKLRPPLQQQESSCYTEATDDFDQLSHMQVLLSELDSKDREACNLRAQLSKLQGQLHVQQAREDEARAGFQRQVQQLQEKLAAKAEQLNRLETERWEVLEAVSTVAAGSVQLDREQRDLERARLALEEKQRELAAREAQMQANMQAPEQLSSEDITTLATHYSELDVALSRTETAVRRRVLQLSGHDPDNTLPAGRAASGSGGAGRVEEETDLSHHPCLNYLQVVRDVLVAAKEHIGPSKPGPDGQPGTAVLALPAVRHLHQQSAGLTRALVLLASEAEADAGRHADAEAQIRERDARIVAALAENQRLAAQAAVQAAAAAQAESLAQQLQQQRQENEDLQSRLRNMRKKLKAAFEEMAAQNRDLREKLAAEQAARSSDAARLGDQVQRLQEELAEAEKQIQSHKMRDMQLLAELQEARQMATDTAAECAERLRGDMEAAGSRVAAAERRVADLEAGLLAERDSAARAASGHEAQMAALRADVRQQLQHVVDAYNEELGALHAQLARMEHAQRAAAGANAVGAIRSGGANGAAPAAGGSRVEAWRAAYEEMRELSESLKFQLDAAEQENVRLQTQLQRLTAAAVSNAAASLSPPAPTNHTPQLPSQPHAHQHPQQHHQHQHPQHQEPPRRSAALRSSSGSCLARAEVGQPAPPSRSTARAPSGPAAPRSAGTATTTTITQVELSTDATGSVAGVATASLPTGKAASRTRSVAVETEQEPQAAVYKTASAAGPGKVPDSELQETMPRRADAVAATERPQTRQQAAQTEAPVMQQPQQQKAAEDKRVSNQVVIVLRQDPPVSTPLVPRGAPEPAGGRRGRGPASRHSSPFTPRRREGGRSRSPGRGHPGAEEREGRRHWHGRGASMDGGHSEVTEDVGSGGESGGGSWRHEGSDGEGGSVVGSDMSSGSGDAGSGSGVDTGALNLHVAALQEQLAALTHQNSVITSQVIQMRQHQDQQGPDSNRWVGQEQLSPAKQAYDAPAGSWGTPSRPPGGMQHDPLLAPPSAQRPTAAWYPEAPGPPAPTPARAPLPAGAADVPARRGYAASPPPPPPPPASAVSVNPLHHSAYHPSEAAAHPEQQGYSWEGLSRSPAPYHQPSNPQQQQQQHVRSERQEYVDCQPRSSHAQPHAVPYEQDPYDQHQQQQQMQRARYSAIHGEPVRHHQQPSFHQKQRRQLHCQPPGDVSAAVRFNRLYASEDTEAPSIPSSQPLMGSPVHMDAHHYRRGGGDISDEASFAGVLTHGSQSQNRSHLPQRQQQQQRLEEGGGSAELATLRAQYARLQAQYDIQSARQREMQDVLLRISGERAASGTAAPSSTRPAVPGPSIQHALATAALAASPSSSTRASQAFKAAGHASTSTAAERGSAPAGSPRVQKSRHGATPADTASPAGKVSARSQRLQAAMQAPQHAVPSRHELDQPALLPPSQGASAYSDALGRLAFEGHTSSNDGAAGLASGSFVSGDHTESGSRWSGSGSGSMTGSYTDPRVAADPRGANMHEGRGQRVDGRRAPHLDMPGLGGLQHKQKPHHSRPAGGSGSRKTSPHGPKKGSILHLGPPSQQQQSVLGQTGLETAPVQPQPAPASDLAIMQHAAEHGQVGHPQLQRTTRSVPSAPHLHPTGASRPLSAPSGNSGRSGMGAQPHATSASLAAQRSSEQFITTTPFFPLGPETSDFLDRATTVDVGLLHRPDLATTAAHAAGLYDSANDDEDAAGVADDAAAGGGGGGGATVGSASTYTSVDDERLDMPDEGEDEEDDEDWRVTAAGRSRTVSSVGTTSSSSSAAGASRGRSVAAAAVPPLPRPMTAATAAAPDTAGPSPRHTTRSFLPVSGSQLQAQQETHGSRHGQLVPHATYHGQEPLRGVSAQAHGGGGSGAAAASAAPLPPSASAAVAGRAPGPQQEPRRGAGALDGPLVPPEVLERMARYAGDEGLARPSTAVPSALRLDAPEARGPPVPPEVLSYLEQYTGGGEGDVRPSTASPSVLRTGGSREVPVPPEVLSYMQQYTGDEGRARPSSAAPSVLSSSRSASELPVPELVLHMAAQYQAGGEGISRPATAPSSDERRHRLAAALAAVPAPASAPASAPAPVPAAPQQMPAAAAPPSSLHAGSAAAGTAAAAAASAAWSAAAAAQSSPSGLQQAWAQVPQCAPSLTSQPHAAMQLPQEHQQQQQRAPDAGVPEASMRPGTPRTRPDTGGDAGASGGRRGPWVAERASGDDFHRGLQLSAAELREGEQQGTMMVSEGDDRRTGLSLYGSEELSAAGGWGLVGHEQEQQGSWQWNTAPYSAGADEEQHAGGYGAYGEGEEGEDEEEGDEEDEDEEEDEEEEEGFGRDGEAHGNGSYYGDTEEEEEEGGYYDGEGGEGGEELLAGEGEEGEEEEEEDEEGEEEAYGGTGRESFTSSSATFRSSLPASPSWPPPLDQQQQQQQQQQQYQYEQHYLQQQQQQQQEEYQLWSEQARRGALELMQQQQQQQGLLLLQQHDSSSGDYEDAGFRMVVGSWLQRPAEGSSDGDGGGSGGSTAAAADRAAGGEAGRAGGYGDSSQVDLDPRGGQRRPGPAGYGNDDGGEGGGAWGRAMASSP</sequence>
<feature type="region of interest" description="Disordered" evidence="2">
    <location>
        <begin position="1820"/>
        <end position="2134"/>
    </location>
</feature>
<dbReference type="EMBL" id="BMAR01000021">
    <property type="protein sequence ID" value="GFR47965.1"/>
    <property type="molecule type" value="Genomic_DNA"/>
</dbReference>
<feature type="compositionally biased region" description="Low complexity" evidence="2">
    <location>
        <begin position="2566"/>
        <end position="2581"/>
    </location>
</feature>
<feature type="region of interest" description="Disordered" evidence="2">
    <location>
        <begin position="2566"/>
        <end position="2681"/>
    </location>
</feature>
<feature type="coiled-coil region" evidence="1">
    <location>
        <begin position="429"/>
        <end position="570"/>
    </location>
</feature>
<evidence type="ECO:0000313" key="3">
    <source>
        <dbReference type="EMBL" id="GFR47965.1"/>
    </source>
</evidence>
<feature type="compositionally biased region" description="Pro residues" evidence="2">
    <location>
        <begin position="1128"/>
        <end position="1139"/>
    </location>
</feature>
<feature type="compositionally biased region" description="Gly residues" evidence="2">
    <location>
        <begin position="1826"/>
        <end position="1835"/>
    </location>
</feature>
<feature type="compositionally biased region" description="Low complexity" evidence="2">
    <location>
        <begin position="1576"/>
        <end position="1590"/>
    </location>
</feature>
<comment type="caution">
    <text evidence="3">The sequence shown here is derived from an EMBL/GenBank/DDBJ whole genome shotgun (WGS) entry which is preliminary data.</text>
</comment>
<feature type="compositionally biased region" description="Gly residues" evidence="2">
    <location>
        <begin position="2299"/>
        <end position="2308"/>
    </location>
</feature>
<feature type="region of interest" description="Disordered" evidence="2">
    <location>
        <begin position="698"/>
        <end position="788"/>
    </location>
</feature>
<evidence type="ECO:0000256" key="2">
    <source>
        <dbReference type="SAM" id="MobiDB-lite"/>
    </source>
</evidence>
<feature type="compositionally biased region" description="Low complexity" evidence="2">
    <location>
        <begin position="1871"/>
        <end position="1924"/>
    </location>
</feature>
<feature type="compositionally biased region" description="Acidic residues" evidence="2">
    <location>
        <begin position="2447"/>
        <end position="2467"/>
    </location>
</feature>
<feature type="compositionally biased region" description="Low complexity" evidence="2">
    <location>
        <begin position="767"/>
        <end position="788"/>
    </location>
</feature>
<feature type="compositionally biased region" description="Low complexity" evidence="2">
    <location>
        <begin position="2620"/>
        <end position="2630"/>
    </location>
</feature>
<feature type="compositionally biased region" description="Polar residues" evidence="2">
    <location>
        <begin position="1749"/>
        <end position="1761"/>
    </location>
</feature>
<feature type="compositionally biased region" description="Polar residues" evidence="2">
    <location>
        <begin position="70"/>
        <end position="79"/>
    </location>
</feature>
<feature type="compositionally biased region" description="Gly residues" evidence="2">
    <location>
        <begin position="989"/>
        <end position="998"/>
    </location>
</feature>
<feature type="compositionally biased region" description="Low complexity" evidence="2">
    <location>
        <begin position="743"/>
        <end position="758"/>
    </location>
</feature>
<feature type="compositionally biased region" description="Low complexity" evidence="2">
    <location>
        <begin position="2172"/>
        <end position="2187"/>
    </location>
</feature>
<dbReference type="PANTHER" id="PTHR45615:SF63">
    <property type="entry name" value="CHROMOSOME UNDETERMINED SCAFFOLD_10, WHOLE GENOME SHOTGUN SEQUENCE"/>
    <property type="match status" value="1"/>
</dbReference>
<feature type="compositionally biased region" description="Basic residues" evidence="2">
    <location>
        <begin position="722"/>
        <end position="735"/>
    </location>
</feature>
<keyword evidence="1" id="KW-0175">Coiled coil</keyword>
<feature type="compositionally biased region" description="Basic and acidic residues" evidence="2">
    <location>
        <begin position="1604"/>
        <end position="1620"/>
    </location>
</feature>
<feature type="region of interest" description="Disordered" evidence="2">
    <location>
        <begin position="2252"/>
        <end position="2553"/>
    </location>
</feature>
<feature type="region of interest" description="Disordered" evidence="2">
    <location>
        <begin position="297"/>
        <end position="324"/>
    </location>
</feature>
<feature type="compositionally biased region" description="Low complexity" evidence="2">
    <location>
        <begin position="2117"/>
        <end position="2134"/>
    </location>
</feature>
<keyword evidence="4" id="KW-1185">Reference proteome</keyword>
<organism evidence="3 4">
    <name type="scientific">Astrephomene gubernaculifera</name>
    <dbReference type="NCBI Taxonomy" id="47775"/>
    <lineage>
        <taxon>Eukaryota</taxon>
        <taxon>Viridiplantae</taxon>
        <taxon>Chlorophyta</taxon>
        <taxon>core chlorophytes</taxon>
        <taxon>Chlorophyceae</taxon>
        <taxon>CS clade</taxon>
        <taxon>Chlamydomonadales</taxon>
        <taxon>Astrephomenaceae</taxon>
        <taxon>Astrephomene</taxon>
    </lineage>
</organism>
<feature type="region of interest" description="Disordered" evidence="2">
    <location>
        <begin position="1454"/>
        <end position="1537"/>
    </location>
</feature>
<feature type="region of interest" description="Disordered" evidence="2">
    <location>
        <begin position="69"/>
        <end position="126"/>
    </location>
</feature>
<reference evidence="3 4" key="1">
    <citation type="journal article" date="2021" name="Sci. Rep.">
        <title>Genome sequencing of the multicellular alga Astrephomene provides insights into convergent evolution of germ-soma differentiation.</title>
        <authorList>
            <person name="Yamashita S."/>
            <person name="Yamamoto K."/>
            <person name="Matsuzaki R."/>
            <person name="Suzuki S."/>
            <person name="Yamaguchi H."/>
            <person name="Hirooka S."/>
            <person name="Minakuchi Y."/>
            <person name="Miyagishima S."/>
            <person name="Kawachi M."/>
            <person name="Toyoda A."/>
            <person name="Nozaki H."/>
        </authorList>
    </citation>
    <scope>NUCLEOTIDE SEQUENCE [LARGE SCALE GENOMIC DNA]</scope>
    <source>
        <strain evidence="3 4">NIES-4017</strain>
    </source>
</reference>
<protein>
    <submittedName>
        <fullName evidence="3">Uncharacterized protein</fullName>
    </submittedName>
</protein>
<feature type="compositionally biased region" description="Gly residues" evidence="2">
    <location>
        <begin position="2631"/>
        <end position="2640"/>
    </location>
</feature>
<feature type="compositionally biased region" description="Acidic residues" evidence="2">
    <location>
        <begin position="2405"/>
        <end position="2430"/>
    </location>
</feature>
<feature type="region of interest" description="Disordered" evidence="2">
    <location>
        <begin position="1702"/>
        <end position="1761"/>
    </location>
</feature>
<feature type="region of interest" description="Disordered" evidence="2">
    <location>
        <begin position="1308"/>
        <end position="1375"/>
    </location>
</feature>
<feature type="region of interest" description="Disordered" evidence="2">
    <location>
        <begin position="812"/>
        <end position="832"/>
    </location>
</feature>
<feature type="region of interest" description="Disordered" evidence="2">
    <location>
        <begin position="2151"/>
        <end position="2211"/>
    </location>
</feature>
<feature type="region of interest" description="Disordered" evidence="2">
    <location>
        <begin position="1084"/>
        <end position="1289"/>
    </location>
</feature>
<feature type="region of interest" description="Disordered" evidence="2">
    <location>
        <begin position="860"/>
        <end position="1031"/>
    </location>
</feature>
<accession>A0AAD3DTT7</accession>
<feature type="compositionally biased region" description="Low complexity" evidence="2">
    <location>
        <begin position="2195"/>
        <end position="2211"/>
    </location>
</feature>
<proteinExistence type="predicted"/>
<feature type="compositionally biased region" description="Polar residues" evidence="2">
    <location>
        <begin position="1351"/>
        <end position="1362"/>
    </location>
</feature>
<name>A0AAD3DTT7_9CHLO</name>
<evidence type="ECO:0000313" key="4">
    <source>
        <dbReference type="Proteomes" id="UP001054857"/>
    </source>
</evidence>
<feature type="compositionally biased region" description="Basic and acidic residues" evidence="2">
    <location>
        <begin position="2023"/>
        <end position="2036"/>
    </location>
</feature>
<feature type="compositionally biased region" description="Polar residues" evidence="2">
    <location>
        <begin position="2376"/>
        <end position="2386"/>
    </location>
</feature>
<feature type="region of interest" description="Disordered" evidence="2">
    <location>
        <begin position="1568"/>
        <end position="1672"/>
    </location>
</feature>
<feature type="compositionally biased region" description="Polar residues" evidence="2">
    <location>
        <begin position="1935"/>
        <end position="1945"/>
    </location>
</feature>
<gene>
    <name evidence="3" type="ORF">Agub_g9770</name>
</gene>
<feature type="compositionally biased region" description="Polar residues" evidence="2">
    <location>
        <begin position="93"/>
        <end position="107"/>
    </location>
</feature>